<evidence type="ECO:0000313" key="2">
    <source>
        <dbReference type="EMBL" id="PUA31640.1"/>
    </source>
</evidence>
<organism evidence="2 3">
    <name type="scientific">Zestosphaera tikiterensis</name>
    <dbReference type="NCBI Taxonomy" id="1973259"/>
    <lineage>
        <taxon>Archaea</taxon>
        <taxon>Thermoproteota</taxon>
        <taxon>Thermoprotei</taxon>
        <taxon>Desulfurococcales</taxon>
        <taxon>Desulfurococcaceae</taxon>
        <taxon>Zestosphaera</taxon>
    </lineage>
</organism>
<protein>
    <recommendedName>
        <fullName evidence="1">Peptidase M28 domain-containing protein</fullName>
    </recommendedName>
</protein>
<proteinExistence type="predicted"/>
<reference evidence="2 3" key="1">
    <citation type="journal article" date="2018" name="Syst. Appl. Microbiol.">
        <title>A new symbiotic nanoarchaeote (Candidatus Nanoclepta minutus) and its host (Zestosphaera tikiterensis gen. nov., sp. nov.) from a New Zealand hot spring.</title>
        <authorList>
            <person name="St John E."/>
            <person name="Liu Y."/>
            <person name="Podar M."/>
            <person name="Stott M.B."/>
            <person name="Meneghin J."/>
            <person name="Chen Z."/>
            <person name="Lagutin K."/>
            <person name="Mitchell K."/>
            <person name="Reysenbach A.L."/>
        </authorList>
    </citation>
    <scope>NUCLEOTIDE SEQUENCE [LARGE SCALE GENOMIC DNA]</scope>
    <source>
        <strain evidence="2">NZ3</strain>
    </source>
</reference>
<dbReference type="Gene3D" id="3.40.630.10">
    <property type="entry name" value="Zn peptidases"/>
    <property type="match status" value="1"/>
</dbReference>
<dbReference type="Gene3D" id="3.50.30.30">
    <property type="match status" value="1"/>
</dbReference>
<feature type="domain" description="Peptidase M28" evidence="1">
    <location>
        <begin position="173"/>
        <end position="329"/>
    </location>
</feature>
<evidence type="ECO:0000313" key="3">
    <source>
        <dbReference type="Proteomes" id="UP000244093"/>
    </source>
</evidence>
<accession>A0A2R7Y266</accession>
<comment type="caution">
    <text evidence="2">The sequence shown here is derived from an EMBL/GenBank/DDBJ whole genome shotgun (WGS) entry which is preliminary data.</text>
</comment>
<gene>
    <name evidence="2" type="ORF">B7O98_09075</name>
</gene>
<evidence type="ECO:0000259" key="1">
    <source>
        <dbReference type="Pfam" id="PF04389"/>
    </source>
</evidence>
<name>A0A2R7Y266_9CREN</name>
<dbReference type="EMBL" id="NBVN01000008">
    <property type="protein sequence ID" value="PUA31640.1"/>
    <property type="molecule type" value="Genomic_DNA"/>
</dbReference>
<dbReference type="SUPFAM" id="SSF53187">
    <property type="entry name" value="Zn-dependent exopeptidases"/>
    <property type="match status" value="1"/>
</dbReference>
<dbReference type="Pfam" id="PF04389">
    <property type="entry name" value="Peptidase_M28"/>
    <property type="match status" value="1"/>
</dbReference>
<dbReference type="Proteomes" id="UP000244093">
    <property type="component" value="Unassembled WGS sequence"/>
</dbReference>
<sequence>MDVVAGSKAELNLVRSLRDRLSDLGFDVRLHPVEVISWEDVNCLIDGSIKCTSQPPQRSQYVSGVLGRDVLLTSTTEDPDNMWVIHGRAVKEGYEAVIFFDSYPEVRKRRIVLTGELSYSTTSKVRDDVLSVHIPLDVGLKLKELYGRRVDVEVKVRKVLSTGYNLEATYGEDPKMVVAAHHDRWLSGFRDDVNGLLILMKLAEEVSKKGRQPIRLVSFTAEEYGDPEEPLLYWAYGSRAYVSRYGEALEDTLLFVVVDTAFTEPLEASFVGLDEGLWRYVSNVEVVESNAGIAYTDALSALNLAIPTLVFHNIHKIKPVYHSDRDVYDLSVKYFNERVVNSLMGLAELANLRTSELINMVGRYLTSKVKYVGVDNPLKAFKCFVKHMLLLVNKGSYDKLDSELAVMSYEDLRRYGNQKFTLLTNDVELTPNSTTFEELYRKALNEFLECVSKVG</sequence>
<dbReference type="InterPro" id="IPR007484">
    <property type="entry name" value="Peptidase_M28"/>
</dbReference>
<dbReference type="AlphaFoldDB" id="A0A2R7Y266"/>